<keyword evidence="3" id="KW-1185">Reference proteome</keyword>
<sequence>QVVRSWFEPPDDETACSCSCWAELAARCRRSISESCWSQVVLMFDGHVRGVQFDRFGAVWFRGVELLRTTTPEPSPSGIEWHVERDITDFQIPGWSFTVSGSVLHCFLGFAFRGNRGVTLICLCSVHRTTQEPLSQRWRDDSDSGHCSCAC</sequence>
<evidence type="ECO:0000259" key="1">
    <source>
        <dbReference type="Pfam" id="PF12222"/>
    </source>
</evidence>
<dbReference type="InterPro" id="IPR056948">
    <property type="entry name" value="PNGaseA_N"/>
</dbReference>
<dbReference type="Pfam" id="PF12222">
    <property type="entry name" value="PNGaseA"/>
    <property type="match status" value="1"/>
</dbReference>
<proteinExistence type="predicted"/>
<reference evidence="2" key="1">
    <citation type="submission" date="2021-02" db="EMBL/GenBank/DDBJ databases">
        <authorList>
            <person name="Dougan E. K."/>
            <person name="Rhodes N."/>
            <person name="Thang M."/>
            <person name="Chan C."/>
        </authorList>
    </citation>
    <scope>NUCLEOTIDE SEQUENCE</scope>
</reference>
<organism evidence="2 3">
    <name type="scientific">Symbiodinium necroappetens</name>
    <dbReference type="NCBI Taxonomy" id="1628268"/>
    <lineage>
        <taxon>Eukaryota</taxon>
        <taxon>Sar</taxon>
        <taxon>Alveolata</taxon>
        <taxon>Dinophyceae</taxon>
        <taxon>Suessiales</taxon>
        <taxon>Symbiodiniaceae</taxon>
        <taxon>Symbiodinium</taxon>
    </lineage>
</organism>
<dbReference type="Proteomes" id="UP000601435">
    <property type="component" value="Unassembled WGS sequence"/>
</dbReference>
<evidence type="ECO:0000313" key="3">
    <source>
        <dbReference type="Proteomes" id="UP000601435"/>
    </source>
</evidence>
<dbReference type="PANTHER" id="PTHR31104">
    <property type="entry name" value="PEPTIDE-N4-(N-ACETYL-BETA-GLUCOSAMINYL)ASPARAGINE AMIDASE A PROTEIN"/>
    <property type="match status" value="1"/>
</dbReference>
<evidence type="ECO:0000313" key="2">
    <source>
        <dbReference type="EMBL" id="CAE7202752.1"/>
    </source>
</evidence>
<dbReference type="InterPro" id="IPR021102">
    <property type="entry name" value="PNGase_A"/>
</dbReference>
<dbReference type="AlphaFoldDB" id="A0A812JBZ4"/>
<feature type="domain" description="Peptide N-acetyl-beta-D-glucosaminyl asparaginase amidase A N-terminal" evidence="1">
    <location>
        <begin position="36"/>
        <end position="91"/>
    </location>
</feature>
<feature type="non-terminal residue" evidence="2">
    <location>
        <position position="1"/>
    </location>
</feature>
<accession>A0A812JBZ4</accession>
<protein>
    <recommendedName>
        <fullName evidence="1">Peptide N-acetyl-beta-D-glucosaminyl asparaginase amidase A N-terminal domain-containing protein</fullName>
    </recommendedName>
</protein>
<name>A0A812JBZ4_9DINO</name>
<dbReference type="EMBL" id="CAJNJA010005975">
    <property type="protein sequence ID" value="CAE7202752.1"/>
    <property type="molecule type" value="Genomic_DNA"/>
</dbReference>
<dbReference type="OrthoDB" id="3214567at2759"/>
<comment type="caution">
    <text evidence="2">The sequence shown here is derived from an EMBL/GenBank/DDBJ whole genome shotgun (WGS) entry which is preliminary data.</text>
</comment>
<gene>
    <name evidence="2" type="ORF">SNEC2469_LOCUS1619</name>
</gene>